<evidence type="ECO:0000313" key="3">
    <source>
        <dbReference type="Proteomes" id="UP001652680"/>
    </source>
</evidence>
<protein>
    <submittedName>
        <fullName evidence="4">Protein CTLA-2-beta</fullName>
    </submittedName>
</protein>
<evidence type="ECO:0000259" key="1">
    <source>
        <dbReference type="SMART" id="SM00848"/>
    </source>
</evidence>
<dbReference type="EnsemblMetazoa" id="XM_017122766.2">
    <property type="protein sequence ID" value="XP_016978255.1"/>
    <property type="gene ID" value="LOC108043946"/>
</dbReference>
<sequence length="79" mass="9362">MSLVTDEEWVEYKSKFDKSYEAEEDQLRRELYAKAKARIDEHNRKFEKGEVTWKMGINHLADLTPEEFAQRCGGKKPPQ</sequence>
<reference evidence="3" key="1">
    <citation type="journal article" date="2021" name="Elife">
        <title>Highly contiguous assemblies of 101 drosophilid genomes.</title>
        <authorList>
            <person name="Kim B.Y."/>
            <person name="Wang J.R."/>
            <person name="Miller D.E."/>
            <person name="Barmina O."/>
            <person name="Delaney E."/>
            <person name="Thompson A."/>
            <person name="Comeault A.A."/>
            <person name="Peede D."/>
            <person name="D'Agostino E.R."/>
            <person name="Pelaez J."/>
            <person name="Aguilar J.M."/>
            <person name="Haji D."/>
            <person name="Matsunaga T."/>
            <person name="Armstrong E.E."/>
            <person name="Zych M."/>
            <person name="Ogawa Y."/>
            <person name="Stamenkovic-Radak M."/>
            <person name="Jelic M."/>
            <person name="Veselinovic M.S."/>
            <person name="Tanaskovic M."/>
            <person name="Eric P."/>
            <person name="Gao J.J."/>
            <person name="Katoh T.K."/>
            <person name="Toda M.J."/>
            <person name="Watabe H."/>
            <person name="Watada M."/>
            <person name="Davis J.S."/>
            <person name="Moyle L.C."/>
            <person name="Manoli G."/>
            <person name="Bertolini E."/>
            <person name="Kostal V."/>
            <person name="Hawley R.S."/>
            <person name="Takahashi A."/>
            <person name="Jones C.D."/>
            <person name="Price D.K."/>
            <person name="Whiteman N."/>
            <person name="Kopp A."/>
            <person name="Matute D.R."/>
            <person name="Petrov D.A."/>
        </authorList>
    </citation>
    <scope>NUCLEOTIDE SEQUENCE [LARGE SCALE GENOMIC DNA]</scope>
</reference>
<feature type="domain" description="Cathepsin propeptide inhibitor" evidence="1">
    <location>
        <begin position="9"/>
        <end position="68"/>
    </location>
</feature>
<accession>A0A6P4EJ69</accession>
<dbReference type="SMART" id="SM00848">
    <property type="entry name" value="Inhibitor_I29"/>
    <property type="match status" value="1"/>
</dbReference>
<dbReference type="SUPFAM" id="SSF54001">
    <property type="entry name" value="Cysteine proteinases"/>
    <property type="match status" value="1"/>
</dbReference>
<reference evidence="2" key="3">
    <citation type="submission" date="2025-05" db="UniProtKB">
        <authorList>
            <consortium name="EnsemblMetazoa"/>
        </authorList>
    </citation>
    <scope>IDENTIFICATION</scope>
</reference>
<evidence type="ECO:0000313" key="2">
    <source>
        <dbReference type="EnsemblMetazoa" id="XP_016978255.1"/>
    </source>
</evidence>
<dbReference type="OrthoDB" id="5855924at2759"/>
<keyword evidence="3" id="KW-1185">Reference proteome</keyword>
<dbReference type="Proteomes" id="UP001652680">
    <property type="component" value="Unassembled WGS sequence"/>
</dbReference>
<dbReference type="FunFam" id="1.10.287.2250:FF:000003">
    <property type="entry name" value="Cathepsin L"/>
    <property type="match status" value="1"/>
</dbReference>
<dbReference type="AlphaFoldDB" id="A0A6P4EJ69"/>
<dbReference type="GeneID" id="108043946"/>
<dbReference type="InterPro" id="IPR013201">
    <property type="entry name" value="Prot_inhib_I29"/>
</dbReference>
<gene>
    <name evidence="4" type="primary">LOC108043946</name>
    <name evidence="2" type="synonym">108043946</name>
</gene>
<evidence type="ECO:0000313" key="4">
    <source>
        <dbReference type="RefSeq" id="XP_016978255.1"/>
    </source>
</evidence>
<dbReference type="InterPro" id="IPR038765">
    <property type="entry name" value="Papain-like_cys_pep_sf"/>
</dbReference>
<dbReference type="Pfam" id="PF08246">
    <property type="entry name" value="Inhibitor_I29"/>
    <property type="match status" value="1"/>
</dbReference>
<name>A0A6P4EJ69_DRORH</name>
<dbReference type="Gene3D" id="1.10.287.2250">
    <property type="match status" value="1"/>
</dbReference>
<proteinExistence type="predicted"/>
<organism evidence="4">
    <name type="scientific">Drosophila rhopaloa</name>
    <name type="common">Fruit fly</name>
    <dbReference type="NCBI Taxonomy" id="1041015"/>
    <lineage>
        <taxon>Eukaryota</taxon>
        <taxon>Metazoa</taxon>
        <taxon>Ecdysozoa</taxon>
        <taxon>Arthropoda</taxon>
        <taxon>Hexapoda</taxon>
        <taxon>Insecta</taxon>
        <taxon>Pterygota</taxon>
        <taxon>Neoptera</taxon>
        <taxon>Endopterygota</taxon>
        <taxon>Diptera</taxon>
        <taxon>Brachycera</taxon>
        <taxon>Muscomorpha</taxon>
        <taxon>Ephydroidea</taxon>
        <taxon>Drosophilidae</taxon>
        <taxon>Drosophila</taxon>
        <taxon>Sophophora</taxon>
    </lineage>
</organism>
<dbReference type="RefSeq" id="XP_016978255.1">
    <property type="nucleotide sequence ID" value="XM_017122766.1"/>
</dbReference>
<reference evidence="4" key="2">
    <citation type="submission" date="2025-04" db="UniProtKB">
        <authorList>
            <consortium name="RefSeq"/>
        </authorList>
    </citation>
    <scope>IDENTIFICATION</scope>
</reference>